<sequence>MAQNTVLFRQVEAPACSDTKRAAVVPARPSRTLQCRAGCGTDIAPSGIKGKPQFSKGVKYL</sequence>
<dbReference type="AlphaFoldDB" id="A0A5M5ZP70"/>
<organism evidence="1 2">
    <name type="scientific">Phocaeicola dorei</name>
    <dbReference type="NCBI Taxonomy" id="357276"/>
    <lineage>
        <taxon>Bacteria</taxon>
        <taxon>Pseudomonadati</taxon>
        <taxon>Bacteroidota</taxon>
        <taxon>Bacteroidia</taxon>
        <taxon>Bacteroidales</taxon>
        <taxon>Bacteroidaceae</taxon>
        <taxon>Phocaeicola</taxon>
    </lineage>
</organism>
<reference evidence="1 2" key="1">
    <citation type="journal article" date="2019" name="Nat. Med.">
        <title>A library of human gut bacterial isolates paired with longitudinal multiomics data enables mechanistic microbiome research.</title>
        <authorList>
            <person name="Poyet M."/>
            <person name="Groussin M."/>
            <person name="Gibbons S.M."/>
            <person name="Avila-Pacheco J."/>
            <person name="Jiang X."/>
            <person name="Kearney S.M."/>
            <person name="Perrotta A.R."/>
            <person name="Berdy B."/>
            <person name="Zhao S."/>
            <person name="Lieberman T.D."/>
            <person name="Swanson P.K."/>
            <person name="Smith M."/>
            <person name="Roesemann S."/>
            <person name="Alexander J.E."/>
            <person name="Rich S.A."/>
            <person name="Livny J."/>
            <person name="Vlamakis H."/>
            <person name="Clish C."/>
            <person name="Bullock K."/>
            <person name="Deik A."/>
            <person name="Scott J."/>
            <person name="Pierce K.A."/>
            <person name="Xavier R.J."/>
            <person name="Alm E.J."/>
        </authorList>
    </citation>
    <scope>NUCLEOTIDE SEQUENCE [LARGE SCALE GENOMIC DNA]</scope>
    <source>
        <strain evidence="1 2">BIOML-A5</strain>
    </source>
</reference>
<comment type="caution">
    <text evidence="1">The sequence shown here is derived from an EMBL/GenBank/DDBJ whole genome shotgun (WGS) entry which is preliminary data.</text>
</comment>
<dbReference type="RefSeq" id="WP_149941220.1">
    <property type="nucleotide sequence ID" value="NZ_VVZB01000019.1"/>
</dbReference>
<protein>
    <submittedName>
        <fullName evidence="1">Uncharacterized protein</fullName>
    </submittedName>
</protein>
<evidence type="ECO:0000313" key="2">
    <source>
        <dbReference type="Proteomes" id="UP000347681"/>
    </source>
</evidence>
<dbReference type="EMBL" id="VVZB01000019">
    <property type="protein sequence ID" value="KAA5379569.1"/>
    <property type="molecule type" value="Genomic_DNA"/>
</dbReference>
<evidence type="ECO:0000313" key="1">
    <source>
        <dbReference type="EMBL" id="KAA5379569.1"/>
    </source>
</evidence>
<accession>A0A5M5ZP70</accession>
<gene>
    <name evidence="1" type="ORF">F2Y61_20480</name>
</gene>
<proteinExistence type="predicted"/>
<name>A0A5M5ZP70_9BACT</name>
<dbReference type="Proteomes" id="UP000347681">
    <property type="component" value="Unassembled WGS sequence"/>
</dbReference>